<reference evidence="4 5" key="1">
    <citation type="submission" date="2019-10" db="EMBL/GenBank/DDBJ databases">
        <title>Pseudomonas dajingensis sp. nov., isolated from the profound head ulcers of farmed Murray cod (Maccullochella peelii peelii).</title>
        <authorList>
            <person name="Liu Y."/>
        </authorList>
    </citation>
    <scope>NUCLEOTIDE SEQUENCE [LARGE SCALE GENOMIC DNA]</scope>
    <source>
        <strain evidence="4 5">MC042</strain>
    </source>
</reference>
<feature type="active site" description="Proton acceptor" evidence="1">
    <location>
        <position position="19"/>
    </location>
</feature>
<dbReference type="GO" id="GO:0016787">
    <property type="term" value="F:hydrolase activity"/>
    <property type="evidence" value="ECO:0007669"/>
    <property type="project" value="UniProtKB-KW"/>
</dbReference>
<feature type="domain" description="Glycosyl transferase family 28 C-terminal" evidence="3">
    <location>
        <begin position="263"/>
        <end position="353"/>
    </location>
</feature>
<dbReference type="EC" id="3.6.1.57" evidence="4"/>
<accession>A0A7X1U7Y6</accession>
<evidence type="ECO:0000259" key="3">
    <source>
        <dbReference type="Pfam" id="PF04101"/>
    </source>
</evidence>
<dbReference type="NCBIfam" id="TIGR03590">
    <property type="entry name" value="PseG"/>
    <property type="match status" value="1"/>
</dbReference>
<dbReference type="Gene3D" id="3.40.50.11190">
    <property type="match status" value="1"/>
</dbReference>
<protein>
    <submittedName>
        <fullName evidence="4">UDP-2,4-diacetamido-2,4, 6-trideoxy-beta-L-altropyranose hydrolase</fullName>
        <ecNumber evidence="4">3.6.1.57</ecNumber>
    </submittedName>
</protein>
<gene>
    <name evidence="4" type="primary">pseG</name>
    <name evidence="4" type="ORF">GDH07_29805</name>
</gene>
<dbReference type="PANTHER" id="PTHR21015">
    <property type="entry name" value="UDP-N-ACETYLGLUCOSAMINE--N-ACETYLMURAMYL-(PENTAPEPTIDE) PYROPHOSPHORYL-UNDECAPRENOL N-ACETYLGLUCOSAMINE TRANSFERASE 1"/>
    <property type="match status" value="1"/>
</dbReference>
<evidence type="ECO:0000313" key="4">
    <source>
        <dbReference type="EMBL" id="MQA57526.1"/>
    </source>
</evidence>
<evidence type="ECO:0000256" key="2">
    <source>
        <dbReference type="PIRSR" id="PIRSR620023-2"/>
    </source>
</evidence>
<evidence type="ECO:0000256" key="1">
    <source>
        <dbReference type="PIRSR" id="PIRSR620023-1"/>
    </source>
</evidence>
<name>A0A7X1U7Y6_9PSED</name>
<organism evidence="4 5">
    <name type="scientific">Pseudomonas piscis</name>
    <dbReference type="NCBI Taxonomy" id="2614538"/>
    <lineage>
        <taxon>Bacteria</taxon>
        <taxon>Pseudomonadati</taxon>
        <taxon>Pseudomonadota</taxon>
        <taxon>Gammaproteobacteria</taxon>
        <taxon>Pseudomonadales</taxon>
        <taxon>Pseudomonadaceae</taxon>
        <taxon>Pseudomonas</taxon>
    </lineage>
</organism>
<dbReference type="PANTHER" id="PTHR21015:SF28">
    <property type="entry name" value="SLL1722 PROTEIN"/>
    <property type="match status" value="1"/>
</dbReference>
<comment type="caution">
    <text evidence="4">The sequence shown here is derived from an EMBL/GenBank/DDBJ whole genome shotgun (WGS) entry which is preliminary data.</text>
</comment>
<dbReference type="RefSeq" id="WP_152899647.1">
    <property type="nucleotide sequence ID" value="NZ_WHUV01000007.1"/>
</dbReference>
<dbReference type="Proteomes" id="UP000486534">
    <property type="component" value="Unassembled WGS sequence"/>
</dbReference>
<dbReference type="EMBL" id="WHUV01000007">
    <property type="protein sequence ID" value="MQA57526.1"/>
    <property type="molecule type" value="Genomic_DNA"/>
</dbReference>
<keyword evidence="4" id="KW-0378">Hydrolase</keyword>
<dbReference type="Pfam" id="PF04101">
    <property type="entry name" value="Glyco_tran_28_C"/>
    <property type="match status" value="1"/>
</dbReference>
<dbReference type="SUPFAM" id="SSF53756">
    <property type="entry name" value="UDP-Glycosyltransferase/glycogen phosphorylase"/>
    <property type="match status" value="2"/>
</dbReference>
<feature type="binding site" evidence="2">
    <location>
        <position position="183"/>
    </location>
    <ligand>
        <name>substrate</name>
    </ligand>
</feature>
<dbReference type="AlphaFoldDB" id="A0A7X1U7Y6"/>
<evidence type="ECO:0000313" key="5">
    <source>
        <dbReference type="Proteomes" id="UP000486534"/>
    </source>
</evidence>
<feature type="binding site" evidence="2">
    <location>
        <position position="290"/>
    </location>
    <ligand>
        <name>substrate</name>
    </ligand>
</feature>
<sequence length="373" mass="40292">MIERVAFRADASVQIGIGHVMRCLTLADALAQRGVECHFICRGAPRGLLAQIVAKGHRVHELPAAAPVEPASSPMADETDGPQLAHQQWLGVTQNQDASESAAVLRELQPDWLIVDHYALDSRWEAAVRPLCGKLMAIDDLADRAHCSDLLLDQNLGRQAADYQARVLPHCQVLAGSSYSLLRPEFAELRQYSLERRATPQLRQLLISMGGIDKDNVTGQVLKALGNCQLPDDCRIWVVMGGAAPWLDSVRQQCVRMQVATEVLVDIRDMAQRMADSDLAIGAAGGTSWERCCMGLPTLTVVIAENQWPGAHALAETGAGELLGTPQDIAERLPALLTSLQQGPRLAQMIAAATGVTDGSGAHYVVEKLEQLA</sequence>
<dbReference type="InterPro" id="IPR007235">
    <property type="entry name" value="Glyco_trans_28_C"/>
</dbReference>
<dbReference type="InterPro" id="IPR020023">
    <property type="entry name" value="PseG"/>
</dbReference>
<dbReference type="Gene3D" id="3.40.50.2000">
    <property type="entry name" value="Glycogen Phosphorylase B"/>
    <property type="match status" value="1"/>
</dbReference>
<proteinExistence type="predicted"/>
<dbReference type="GO" id="GO:0016758">
    <property type="term" value="F:hexosyltransferase activity"/>
    <property type="evidence" value="ECO:0007669"/>
    <property type="project" value="InterPro"/>
</dbReference>